<accession>A0A8T2YL92</accession>
<feature type="domain" description="C2H2-type" evidence="11">
    <location>
        <begin position="114"/>
        <end position="141"/>
    </location>
</feature>
<keyword evidence="2" id="KW-0479">Metal-binding</keyword>
<evidence type="ECO:0000256" key="5">
    <source>
        <dbReference type="ARBA" id="ARBA00022833"/>
    </source>
</evidence>
<feature type="domain" description="C2H2-type" evidence="11">
    <location>
        <begin position="170"/>
        <end position="192"/>
    </location>
</feature>
<gene>
    <name evidence="12" type="ORF">H0E87_012796</name>
</gene>
<comment type="caution">
    <text evidence="12">The sequence shown here is derived from an EMBL/GenBank/DDBJ whole genome shotgun (WGS) entry which is preliminary data.</text>
</comment>
<evidence type="ECO:0000256" key="1">
    <source>
        <dbReference type="ARBA" id="ARBA00004123"/>
    </source>
</evidence>
<dbReference type="PROSITE" id="PS50157">
    <property type="entry name" value="ZINC_FINGER_C2H2_2"/>
    <property type="match status" value="2"/>
</dbReference>
<comment type="subcellular location">
    <subcellularLocation>
        <location evidence="1">Nucleus</location>
    </subcellularLocation>
</comment>
<evidence type="ECO:0000256" key="2">
    <source>
        <dbReference type="ARBA" id="ARBA00022723"/>
    </source>
</evidence>
<evidence type="ECO:0000256" key="7">
    <source>
        <dbReference type="ARBA" id="ARBA00023163"/>
    </source>
</evidence>
<evidence type="ECO:0000256" key="8">
    <source>
        <dbReference type="ARBA" id="ARBA00023242"/>
    </source>
</evidence>
<feature type="compositionally biased region" description="Low complexity" evidence="10">
    <location>
        <begin position="29"/>
        <end position="38"/>
    </location>
</feature>
<keyword evidence="7" id="KW-0804">Transcription</keyword>
<evidence type="ECO:0000256" key="3">
    <source>
        <dbReference type="ARBA" id="ARBA00022737"/>
    </source>
</evidence>
<feature type="compositionally biased region" description="Basic and acidic residues" evidence="10">
    <location>
        <begin position="217"/>
        <end position="227"/>
    </location>
</feature>
<sequence>MGSKELKQIIKGVCTKRPRPSLPLKLAMESSSSSSVEESGGERDQRIYNNSLSSPGPSTSFEFTERTRDEEDMANCLILLAQGNQNCKILAKFMAIAATTTTTNINKDVGLYVYQCKTCDRRFPSFQALGGHRASHKKPKLGNLDHRQESVDDINDRVLYSPNVESNKVPECSVCGAKFSSGQALGGHMRRHRTFAAATLTTTTTTTTIMSLGRVSGPDHESQESKKPRNSLQLDLNLLAPEDDLLEPKFHLHPRNKFLSS</sequence>
<dbReference type="PANTHER" id="PTHR26374">
    <property type="entry name" value="ZINC FINGER PROTEIN ZAT5"/>
    <property type="match status" value="1"/>
</dbReference>
<dbReference type="GO" id="GO:0008270">
    <property type="term" value="F:zinc ion binding"/>
    <property type="evidence" value="ECO:0007669"/>
    <property type="project" value="UniProtKB-KW"/>
</dbReference>
<dbReference type="AlphaFoldDB" id="A0A8T2YL92"/>
<evidence type="ECO:0000256" key="4">
    <source>
        <dbReference type="ARBA" id="ARBA00022771"/>
    </source>
</evidence>
<dbReference type="PANTHER" id="PTHR26374:SF456">
    <property type="entry name" value="ZINC FINGER PROTEIN ZAT5-LIKE"/>
    <property type="match status" value="1"/>
</dbReference>
<dbReference type="PROSITE" id="PS00028">
    <property type="entry name" value="ZINC_FINGER_C2H2_1"/>
    <property type="match status" value="2"/>
</dbReference>
<reference evidence="12" key="1">
    <citation type="journal article" date="2021" name="J. Hered.">
        <title>Genome Assembly of Salicaceae Populus deltoides (Eastern Cottonwood) I-69 Based on Nanopore Sequencing and Hi-C Technologies.</title>
        <authorList>
            <person name="Bai S."/>
            <person name="Wu H."/>
            <person name="Zhang J."/>
            <person name="Pan Z."/>
            <person name="Zhao W."/>
            <person name="Li Z."/>
            <person name="Tong C."/>
        </authorList>
    </citation>
    <scope>NUCLEOTIDE SEQUENCE</scope>
    <source>
        <tissue evidence="12">Leaf</tissue>
    </source>
</reference>
<keyword evidence="13" id="KW-1185">Reference proteome</keyword>
<feature type="compositionally biased region" description="Polar residues" evidence="10">
    <location>
        <begin position="47"/>
        <end position="62"/>
    </location>
</feature>
<evidence type="ECO:0000259" key="11">
    <source>
        <dbReference type="PROSITE" id="PS50157"/>
    </source>
</evidence>
<dbReference type="SUPFAM" id="SSF57667">
    <property type="entry name" value="beta-beta-alpha zinc fingers"/>
    <property type="match status" value="1"/>
</dbReference>
<feature type="region of interest" description="Disordered" evidence="10">
    <location>
        <begin position="24"/>
        <end position="66"/>
    </location>
</feature>
<dbReference type="Pfam" id="PF13912">
    <property type="entry name" value="zf-C2H2_6"/>
    <property type="match status" value="2"/>
</dbReference>
<keyword evidence="4 9" id="KW-0863">Zinc-finger</keyword>
<keyword evidence="3" id="KW-0677">Repeat</keyword>
<keyword evidence="5" id="KW-0862">Zinc</keyword>
<keyword evidence="6" id="KW-0805">Transcription regulation</keyword>
<evidence type="ECO:0000256" key="9">
    <source>
        <dbReference type="PROSITE-ProRule" id="PRU00042"/>
    </source>
</evidence>
<feature type="region of interest" description="Disordered" evidence="10">
    <location>
        <begin position="212"/>
        <end position="232"/>
    </location>
</feature>
<dbReference type="Proteomes" id="UP000807159">
    <property type="component" value="Chromosome 6"/>
</dbReference>
<protein>
    <recommendedName>
        <fullName evidence="11">C2H2-type domain-containing protein</fullName>
    </recommendedName>
</protein>
<dbReference type="GO" id="GO:0005634">
    <property type="term" value="C:nucleus"/>
    <property type="evidence" value="ECO:0007669"/>
    <property type="project" value="UniProtKB-SubCell"/>
</dbReference>
<organism evidence="12 13">
    <name type="scientific">Populus deltoides</name>
    <name type="common">Eastern poplar</name>
    <name type="synonym">Eastern cottonwood</name>
    <dbReference type="NCBI Taxonomy" id="3696"/>
    <lineage>
        <taxon>Eukaryota</taxon>
        <taxon>Viridiplantae</taxon>
        <taxon>Streptophyta</taxon>
        <taxon>Embryophyta</taxon>
        <taxon>Tracheophyta</taxon>
        <taxon>Spermatophyta</taxon>
        <taxon>Magnoliopsida</taxon>
        <taxon>eudicotyledons</taxon>
        <taxon>Gunneridae</taxon>
        <taxon>Pentapetalae</taxon>
        <taxon>rosids</taxon>
        <taxon>fabids</taxon>
        <taxon>Malpighiales</taxon>
        <taxon>Salicaceae</taxon>
        <taxon>Saliceae</taxon>
        <taxon>Populus</taxon>
    </lineage>
</organism>
<dbReference type="InterPro" id="IPR036236">
    <property type="entry name" value="Znf_C2H2_sf"/>
</dbReference>
<dbReference type="SMART" id="SM00355">
    <property type="entry name" value="ZnF_C2H2"/>
    <property type="match status" value="2"/>
</dbReference>
<evidence type="ECO:0000313" key="13">
    <source>
        <dbReference type="Proteomes" id="UP000807159"/>
    </source>
</evidence>
<name>A0A8T2YL92_POPDE</name>
<dbReference type="Gene3D" id="3.30.160.60">
    <property type="entry name" value="Classic Zinc Finger"/>
    <property type="match status" value="1"/>
</dbReference>
<dbReference type="EMBL" id="JACEGQ020000006">
    <property type="protein sequence ID" value="KAH8505716.1"/>
    <property type="molecule type" value="Genomic_DNA"/>
</dbReference>
<keyword evidence="8" id="KW-0539">Nucleus</keyword>
<proteinExistence type="predicted"/>
<evidence type="ECO:0000256" key="10">
    <source>
        <dbReference type="SAM" id="MobiDB-lite"/>
    </source>
</evidence>
<evidence type="ECO:0000256" key="6">
    <source>
        <dbReference type="ARBA" id="ARBA00023015"/>
    </source>
</evidence>
<evidence type="ECO:0000313" key="12">
    <source>
        <dbReference type="EMBL" id="KAH8505716.1"/>
    </source>
</evidence>
<dbReference type="InterPro" id="IPR013087">
    <property type="entry name" value="Znf_C2H2_type"/>
</dbReference>